<feature type="transmembrane region" description="Helical" evidence="5">
    <location>
        <begin position="228"/>
        <end position="247"/>
    </location>
</feature>
<dbReference type="PROSITE" id="PS50262">
    <property type="entry name" value="G_PROTEIN_RECEP_F1_2"/>
    <property type="match status" value="1"/>
</dbReference>
<dbReference type="PANTHER" id="PTHR23013">
    <property type="entry name" value="SERPENTINE RECEPTOR"/>
    <property type="match status" value="1"/>
</dbReference>
<evidence type="ECO:0000256" key="1">
    <source>
        <dbReference type="ARBA" id="ARBA00004370"/>
    </source>
</evidence>
<reference evidence="7 8" key="1">
    <citation type="journal article" date="1998" name="Science">
        <title>Genome sequence of the nematode C. elegans: a platform for investigating biology.</title>
        <authorList>
            <consortium name="The C. elegans sequencing consortium"/>
            <person name="Sulson J.E."/>
            <person name="Waterston R."/>
        </authorList>
    </citation>
    <scope>NUCLEOTIDE SEQUENCE [LARGE SCALE GENOMIC DNA]</scope>
    <source>
        <strain evidence="7 8">Bristol N2</strain>
    </source>
</reference>
<dbReference type="eggNOG" id="ENOG502TG23">
    <property type="taxonomic scope" value="Eukaryota"/>
</dbReference>
<dbReference type="HOGENOM" id="CLU_072408_0_0_1"/>
<gene>
    <name evidence="7 9" type="primary">srx-87</name>
    <name evidence="7" type="ORF">CELE_F38B7.8</name>
    <name evidence="9" type="ORF">F38B7.8</name>
</gene>
<keyword evidence="8" id="KW-1185">Reference proteome</keyword>
<evidence type="ECO:0000259" key="6">
    <source>
        <dbReference type="PROSITE" id="PS50262"/>
    </source>
</evidence>
<dbReference type="InterPro" id="IPR017452">
    <property type="entry name" value="GPCR_Rhodpsn_7TM"/>
</dbReference>
<comment type="subcellular location">
    <subcellularLocation>
        <location evidence="1">Membrane</location>
    </subcellularLocation>
</comment>
<feature type="transmembrane region" description="Helical" evidence="5">
    <location>
        <begin position="132"/>
        <end position="152"/>
    </location>
</feature>
<accession>Q7JLI6</accession>
<dbReference type="InParanoid" id="Q7JLI6"/>
<dbReference type="CDD" id="cd00637">
    <property type="entry name" value="7tm_classA_rhodopsin-like"/>
    <property type="match status" value="1"/>
</dbReference>
<evidence type="ECO:0000256" key="2">
    <source>
        <dbReference type="ARBA" id="ARBA00022692"/>
    </source>
</evidence>
<dbReference type="OrthoDB" id="5825164at2759"/>
<keyword evidence="7" id="KW-0675">Receptor</keyword>
<dbReference type="WormBase" id="F38B7.8">
    <property type="protein sequence ID" value="CE36301"/>
    <property type="gene ID" value="WBGene00005978"/>
    <property type="gene designation" value="srx-87"/>
</dbReference>
<feature type="transmembrane region" description="Helical" evidence="5">
    <location>
        <begin position="259"/>
        <end position="283"/>
    </location>
</feature>
<feature type="transmembrane region" description="Helical" evidence="5">
    <location>
        <begin position="61"/>
        <end position="83"/>
    </location>
</feature>
<organism evidence="7 8">
    <name type="scientific">Caenorhabditis elegans</name>
    <dbReference type="NCBI Taxonomy" id="6239"/>
    <lineage>
        <taxon>Eukaryota</taxon>
        <taxon>Metazoa</taxon>
        <taxon>Ecdysozoa</taxon>
        <taxon>Nematoda</taxon>
        <taxon>Chromadorea</taxon>
        <taxon>Rhabditida</taxon>
        <taxon>Rhabditina</taxon>
        <taxon>Rhabditomorpha</taxon>
        <taxon>Rhabditoidea</taxon>
        <taxon>Rhabditidae</taxon>
        <taxon>Peloderinae</taxon>
        <taxon>Caenorhabditis</taxon>
    </lineage>
</organism>
<proteinExistence type="predicted"/>
<dbReference type="Pfam" id="PF10328">
    <property type="entry name" value="7TM_GPCR_Srx"/>
    <property type="match status" value="1"/>
</dbReference>
<dbReference type="AlphaFoldDB" id="Q7JLI6"/>
<dbReference type="UCSC" id="F38B7.8">
    <property type="organism name" value="c. elegans"/>
</dbReference>
<dbReference type="PaxDb" id="6239-F38B7.8"/>
<evidence type="ECO:0000313" key="8">
    <source>
        <dbReference type="Proteomes" id="UP000001940"/>
    </source>
</evidence>
<keyword evidence="2 5" id="KW-0812">Transmembrane</keyword>
<dbReference type="Proteomes" id="UP000001940">
    <property type="component" value="Chromosome V"/>
</dbReference>
<dbReference type="SMR" id="Q7JLI6"/>
<dbReference type="PhylomeDB" id="Q7JLI6"/>
<evidence type="ECO:0000256" key="4">
    <source>
        <dbReference type="ARBA" id="ARBA00023136"/>
    </source>
</evidence>
<feature type="domain" description="G-protein coupled receptors family 1 profile" evidence="6">
    <location>
        <begin position="31"/>
        <end position="232"/>
    </location>
</feature>
<evidence type="ECO:0000256" key="5">
    <source>
        <dbReference type="SAM" id="Phobius"/>
    </source>
</evidence>
<dbReference type="AGR" id="WB:WBGene00005978"/>
<dbReference type="CTD" id="3565609"/>
<dbReference type="EMBL" id="BX284605">
    <property type="protein sequence ID" value="CAF31474.1"/>
    <property type="molecule type" value="Genomic_DNA"/>
</dbReference>
<dbReference type="GO" id="GO:0016020">
    <property type="term" value="C:membrane"/>
    <property type="evidence" value="ECO:0007669"/>
    <property type="project" value="UniProtKB-SubCell"/>
</dbReference>
<sequence>MSNSTALDYQDSLNLTVGCLLLVIGTFGIVCNSLILYIFFNEKTERTSFNLICVLRSFSNIYILLTTFIGIFFPKTILGYLPIPPFLESTIIHISLTLYLGNEYQIILVAINRFIALFFPRYYNMICGIKTTLGLLTSIYTFRIIVVIFETIDKFEKQCNTFFSLEMLAFKYDEKHKCQFKDNILTVVTITFLMMTIINGTTLIKIITFYRSNQSETLESKSRIRRNVLLFLQTGLQDSLYLIDLLFMMKLSQLSDTRVWSFISGTFVWQCLHSIDGFIMIMFNERLTLLKKKLFQSTLSTHHVTHKLTVSVVQSMPDVGS</sequence>
<feature type="transmembrane region" description="Helical" evidence="5">
    <location>
        <begin position="184"/>
        <end position="207"/>
    </location>
</feature>
<feature type="transmembrane region" description="Helical" evidence="5">
    <location>
        <begin position="15"/>
        <end position="40"/>
    </location>
</feature>
<dbReference type="SUPFAM" id="SSF81321">
    <property type="entry name" value="Family A G protein-coupled receptor-like"/>
    <property type="match status" value="1"/>
</dbReference>
<dbReference type="PANTHER" id="PTHR23013:SF26">
    <property type="entry name" value="G-PROTEIN COUPLED RECEPTORS FAMILY 1 PROFILE DOMAIN-CONTAINING PROTEIN"/>
    <property type="match status" value="1"/>
</dbReference>
<dbReference type="Gene3D" id="1.20.1070.10">
    <property type="entry name" value="Rhodopsin 7-helix transmembrane proteins"/>
    <property type="match status" value="1"/>
</dbReference>
<dbReference type="GeneID" id="3565609"/>
<protein>
    <submittedName>
        <fullName evidence="7">G-protein coupled receptors family 1 profile domain-containing protein</fullName>
    </submittedName>
</protein>
<keyword evidence="4 5" id="KW-0472">Membrane</keyword>
<dbReference type="InterPro" id="IPR019430">
    <property type="entry name" value="7TM_GPCR_serpentine_rcpt_Srx"/>
</dbReference>
<keyword evidence="3 5" id="KW-1133">Transmembrane helix</keyword>
<evidence type="ECO:0000313" key="7">
    <source>
        <dbReference type="EMBL" id="CAF31474.1"/>
    </source>
</evidence>
<dbReference type="KEGG" id="cel:CELE_F38B7.8"/>
<dbReference type="FunCoup" id="Q7JLI6">
    <property type="interactions" value="14"/>
</dbReference>
<evidence type="ECO:0000256" key="3">
    <source>
        <dbReference type="ARBA" id="ARBA00022989"/>
    </source>
</evidence>
<evidence type="ECO:0000313" key="9">
    <source>
        <dbReference type="WormBase" id="F38B7.8"/>
    </source>
</evidence>
<dbReference type="RefSeq" id="NP_001023897.1">
    <property type="nucleotide sequence ID" value="NM_001028726.1"/>
</dbReference>
<name>Q7JLI6_CAEEL</name>